<dbReference type="Proteomes" id="UP001211907">
    <property type="component" value="Unassembled WGS sequence"/>
</dbReference>
<dbReference type="InterPro" id="IPR036188">
    <property type="entry name" value="FAD/NAD-bd_sf"/>
</dbReference>
<keyword evidence="6" id="KW-0560">Oxidoreductase</keyword>
<keyword evidence="4" id="KW-0274">FAD</keyword>
<evidence type="ECO:0000256" key="11">
    <source>
        <dbReference type="SAM" id="MobiDB-lite"/>
    </source>
</evidence>
<dbReference type="PANTHER" id="PTHR43706">
    <property type="entry name" value="NADH DEHYDROGENASE"/>
    <property type="match status" value="1"/>
</dbReference>
<evidence type="ECO:0000256" key="5">
    <source>
        <dbReference type="ARBA" id="ARBA00022946"/>
    </source>
</evidence>
<feature type="compositionally biased region" description="Acidic residues" evidence="11">
    <location>
        <begin position="559"/>
        <end position="577"/>
    </location>
</feature>
<dbReference type="InterPro" id="IPR023753">
    <property type="entry name" value="FAD/NAD-binding_dom"/>
</dbReference>
<feature type="domain" description="External alternative NADH-ubiquinone oxidoreductase-like C-terminal" evidence="13">
    <location>
        <begin position="1269"/>
        <end position="1330"/>
    </location>
</feature>
<dbReference type="EC" id="1.6.5.9" evidence="2"/>
<keyword evidence="15" id="KW-1185">Reference proteome</keyword>
<evidence type="ECO:0000256" key="4">
    <source>
        <dbReference type="ARBA" id="ARBA00022827"/>
    </source>
</evidence>
<comment type="catalytic activity">
    <reaction evidence="9">
        <text>a ubiquinone + NADH + H(+) = a ubiquinol + NAD(+)</text>
        <dbReference type="Rhea" id="RHEA:23152"/>
        <dbReference type="Rhea" id="RHEA-COMP:9565"/>
        <dbReference type="Rhea" id="RHEA-COMP:9566"/>
        <dbReference type="ChEBI" id="CHEBI:15378"/>
        <dbReference type="ChEBI" id="CHEBI:16389"/>
        <dbReference type="ChEBI" id="CHEBI:17976"/>
        <dbReference type="ChEBI" id="CHEBI:57540"/>
        <dbReference type="ChEBI" id="CHEBI:57945"/>
    </reaction>
</comment>
<dbReference type="InterPro" id="IPR045024">
    <property type="entry name" value="NDH-2"/>
</dbReference>
<gene>
    <name evidence="14" type="primary">NDE1_4</name>
    <name evidence="14" type="ORF">HK100_010163</name>
</gene>
<evidence type="ECO:0000256" key="6">
    <source>
        <dbReference type="ARBA" id="ARBA00023002"/>
    </source>
</evidence>
<feature type="region of interest" description="Disordered" evidence="11">
    <location>
        <begin position="468"/>
        <end position="489"/>
    </location>
</feature>
<dbReference type="SUPFAM" id="SSF51905">
    <property type="entry name" value="FAD/NAD(P)-binding domain"/>
    <property type="match status" value="2"/>
</dbReference>
<comment type="caution">
    <text evidence="14">The sequence shown here is derived from an EMBL/GenBank/DDBJ whole genome shotgun (WGS) entry which is preliminary data.</text>
</comment>
<dbReference type="GO" id="GO:0050136">
    <property type="term" value="F:NADH dehydrogenase (quinone) (non-electrogenic) activity"/>
    <property type="evidence" value="ECO:0007669"/>
    <property type="project" value="UniProtKB-EC"/>
</dbReference>
<dbReference type="InterPro" id="IPR054585">
    <property type="entry name" value="NDH2-like_C"/>
</dbReference>
<evidence type="ECO:0000256" key="8">
    <source>
        <dbReference type="ARBA" id="ARBA00047599"/>
    </source>
</evidence>
<feature type="compositionally biased region" description="Low complexity" evidence="11">
    <location>
        <begin position="24"/>
        <end position="36"/>
    </location>
</feature>
<dbReference type="GO" id="GO:0005739">
    <property type="term" value="C:mitochondrion"/>
    <property type="evidence" value="ECO:0007669"/>
    <property type="project" value="TreeGrafter"/>
</dbReference>
<keyword evidence="10" id="KW-0175">Coiled coil</keyword>
<evidence type="ECO:0000259" key="12">
    <source>
        <dbReference type="Pfam" id="PF07992"/>
    </source>
</evidence>
<feature type="coiled-coil region" evidence="10">
    <location>
        <begin position="125"/>
        <end position="152"/>
    </location>
</feature>
<dbReference type="Gene3D" id="3.50.50.100">
    <property type="match status" value="1"/>
</dbReference>
<proteinExistence type="inferred from homology"/>
<feature type="compositionally biased region" description="Polar residues" evidence="11">
    <location>
        <begin position="469"/>
        <end position="489"/>
    </location>
</feature>
<protein>
    <recommendedName>
        <fullName evidence="2">NADH:ubiquinone reductase (non-electrogenic)</fullName>
        <ecNumber evidence="2">1.6.5.9</ecNumber>
    </recommendedName>
</protein>
<dbReference type="PANTHER" id="PTHR43706:SF47">
    <property type="entry name" value="EXTERNAL NADH-UBIQUINONE OXIDOREDUCTASE 1, MITOCHONDRIAL-RELATED"/>
    <property type="match status" value="1"/>
</dbReference>
<evidence type="ECO:0000259" key="13">
    <source>
        <dbReference type="Pfam" id="PF22366"/>
    </source>
</evidence>
<feature type="region of interest" description="Disordered" evidence="11">
    <location>
        <begin position="548"/>
        <end position="587"/>
    </location>
</feature>
<evidence type="ECO:0000256" key="3">
    <source>
        <dbReference type="ARBA" id="ARBA00022630"/>
    </source>
</evidence>
<evidence type="ECO:0000256" key="2">
    <source>
        <dbReference type="ARBA" id="ARBA00012637"/>
    </source>
</evidence>
<sequence length="1334" mass="144896">MFPHVTGRARRGCSRRARAARLGADAGAGDGAAQRGVRPRGNRAPAAEHRHRHKRFAARQRAVPPRAPHAADAENQSECARLLLARLPAAAALVPNARGDNARHNIDQPIMYYESYIDDQNTIRKQDASENISALLSQLELLTHKIAREKTETSATDNKQVANIFASIGWKLHNVSDFIESGKMPVANSHVSGGSDPHYDGEIMYTDDDNGSGHEPVREAATDDPEFANDRYEFSDSDGTGNNEVMQRNDNDSLWRLQRYAYSQEPVAVTFLHQAILINTVFESRFVDNDSEAVGSTKPEISEVVKPLSSPTSAAAVTRVEENENDTKYNYHALDEWPANNDSNSNENAVKVVTGAPLYSTISEYKILLDQLPKNEQESSSKRDYLTNDPVFETPLLTTQFLLDGVPSPFPPLTSPAIVSNVAPQNSVLSETDIFQNISPADFCADQHSTTANISSSSLFVKHPIENGPCQNQPQPPISTTRMPSTSRAPLMPQTTEVVVKMDHTTATAAADTSSGVEELFSPELISAIEFRKMSVSSCDSLDYLDAHGRRRGERPEKEEEEEEEEEDEEEKQEEEQQGTGSAAIAIPTNSTVAAQNTAIELNLLSGGQSTTAAATNATTTAIYRSPTTATATTTANAVRVFERAPVGIWQSSETATVCKSCHSPSSPPLSTSSPSLSTPRYQRVCDSCYATLTNRSTTSPLFNNPRTSASPPLTRMVSHAALTYINTGGAGGMGTSPQSVASSSGSTLDVIATISSQFANAFTSAAVTTFRRGSSALAYGFDAAASVTVASDGSSAEEWQRQLMNDSAMLECPVCQKSLLTMRTSEEAEEHVALCLMRSSSVEISGNRYIATAILATVATTTTILIYRNPSHAQPEFSFDPTKKTIAILGTGWASVSLLQELDTSFYNVVLVSPRNYFLFTPLLPSTTVGTVELRSIMQPIRFFTRHKSRDALFVEAECTAVNPAAKTITVEAVSVAPGLKSVEKIKYDYLVVAVGAETATFGTPGVKEYEAEDARKIRTKLLDCLESATFPNQSPEEIDRLLHMVVVGGGPTGVEYAAELHDFLHDDIQKWYPHLADKFKITLVGHAAHLLSGFSPDLIAYSEQAFAANKVSFMSKTAVKEVRADAVVVQHDNPDAADFANSNDKRVEVVPAGLVVWAAGNGTRPVVSDLIARLPKDVQTAKSGLIVDDYLVVKGTRDGSIYALGDCTKTRWAPTAQVASKQGVYLARQFAQLYAIEQERVKYAREHGGSDAGFVQTRAIAPFVYNHQGSLAYVGGDKAVADLPAGIQLSGETTYYFWRSAYLSELFSLRNRVLVGFDWVKCKLFGRDISRE</sequence>
<evidence type="ECO:0000256" key="10">
    <source>
        <dbReference type="SAM" id="Coils"/>
    </source>
</evidence>
<comment type="catalytic activity">
    <reaction evidence="8">
        <text>a quinone + NADH + H(+) = a quinol + NAD(+)</text>
        <dbReference type="Rhea" id="RHEA:46160"/>
        <dbReference type="ChEBI" id="CHEBI:15378"/>
        <dbReference type="ChEBI" id="CHEBI:24646"/>
        <dbReference type="ChEBI" id="CHEBI:57540"/>
        <dbReference type="ChEBI" id="CHEBI:57945"/>
        <dbReference type="ChEBI" id="CHEBI:132124"/>
        <dbReference type="EC" id="1.6.5.9"/>
    </reaction>
</comment>
<feature type="compositionally biased region" description="Low complexity" evidence="11">
    <location>
        <begin position="59"/>
        <end position="70"/>
    </location>
</feature>
<keyword evidence="7" id="KW-0520">NAD</keyword>
<feature type="compositionally biased region" description="Basic residues" evidence="11">
    <location>
        <begin position="49"/>
        <end position="58"/>
    </location>
</feature>
<accession>A0AAD5T9R7</accession>
<dbReference type="EMBL" id="JADGJH010000055">
    <property type="protein sequence ID" value="KAJ3140370.1"/>
    <property type="molecule type" value="Genomic_DNA"/>
</dbReference>
<evidence type="ECO:0000313" key="14">
    <source>
        <dbReference type="EMBL" id="KAJ3140370.1"/>
    </source>
</evidence>
<evidence type="ECO:0000256" key="1">
    <source>
        <dbReference type="ARBA" id="ARBA00005272"/>
    </source>
</evidence>
<reference evidence="14" key="1">
    <citation type="submission" date="2020-05" db="EMBL/GenBank/DDBJ databases">
        <title>Phylogenomic resolution of chytrid fungi.</title>
        <authorList>
            <person name="Stajich J.E."/>
            <person name="Amses K."/>
            <person name="Simmons R."/>
            <person name="Seto K."/>
            <person name="Myers J."/>
            <person name="Bonds A."/>
            <person name="Quandt C.A."/>
            <person name="Barry K."/>
            <person name="Liu P."/>
            <person name="Grigoriev I."/>
            <person name="Longcore J.E."/>
            <person name="James T.Y."/>
        </authorList>
    </citation>
    <scope>NUCLEOTIDE SEQUENCE</scope>
    <source>
        <strain evidence="14">JEL0513</strain>
    </source>
</reference>
<keyword evidence="5" id="KW-0809">Transit peptide</keyword>
<dbReference type="Pfam" id="PF07992">
    <property type="entry name" value="Pyr_redox_2"/>
    <property type="match status" value="1"/>
</dbReference>
<keyword evidence="3" id="KW-0285">Flavoprotein</keyword>
<organism evidence="14 15">
    <name type="scientific">Physocladia obscura</name>
    <dbReference type="NCBI Taxonomy" id="109957"/>
    <lineage>
        <taxon>Eukaryota</taxon>
        <taxon>Fungi</taxon>
        <taxon>Fungi incertae sedis</taxon>
        <taxon>Chytridiomycota</taxon>
        <taxon>Chytridiomycota incertae sedis</taxon>
        <taxon>Chytridiomycetes</taxon>
        <taxon>Chytridiales</taxon>
        <taxon>Chytriomycetaceae</taxon>
        <taxon>Physocladia</taxon>
    </lineage>
</organism>
<evidence type="ECO:0000313" key="15">
    <source>
        <dbReference type="Proteomes" id="UP001211907"/>
    </source>
</evidence>
<name>A0AAD5T9R7_9FUNG</name>
<dbReference type="Pfam" id="PF22366">
    <property type="entry name" value="NDH2_C"/>
    <property type="match status" value="1"/>
</dbReference>
<evidence type="ECO:0000256" key="7">
    <source>
        <dbReference type="ARBA" id="ARBA00023027"/>
    </source>
</evidence>
<evidence type="ECO:0000256" key="9">
    <source>
        <dbReference type="ARBA" id="ARBA00049010"/>
    </source>
</evidence>
<comment type="similarity">
    <text evidence="1">Belongs to the NADH dehydrogenase family.</text>
</comment>
<feature type="domain" description="FAD/NAD(P)-binding" evidence="12">
    <location>
        <begin position="886"/>
        <end position="1225"/>
    </location>
</feature>
<feature type="region of interest" description="Disordered" evidence="11">
    <location>
        <begin position="24"/>
        <end position="74"/>
    </location>
</feature>